<evidence type="ECO:0000256" key="6">
    <source>
        <dbReference type="NCBIfam" id="TIGR00019"/>
    </source>
</evidence>
<dbReference type="InterPro" id="IPR004373">
    <property type="entry name" value="RF-1"/>
</dbReference>
<dbReference type="Gene3D" id="6.10.140.1950">
    <property type="match status" value="1"/>
</dbReference>
<evidence type="ECO:0000256" key="5">
    <source>
        <dbReference type="HAMAP-Rule" id="MF_00093"/>
    </source>
</evidence>
<comment type="function">
    <text evidence="1 5">Peptide chain release factor 1 directs the termination of translation in response to the peptide chain termination codons UAG and UAA.</text>
</comment>
<keyword evidence="5" id="KW-0963">Cytoplasm</keyword>
<gene>
    <name evidence="5 8" type="primary">prfA</name>
    <name evidence="8" type="ORF">DCC88_05620</name>
</gene>
<dbReference type="FunFam" id="3.30.70.1660:FF:000002">
    <property type="entry name" value="Peptide chain release factor 1"/>
    <property type="match status" value="1"/>
</dbReference>
<evidence type="ECO:0000313" key="8">
    <source>
        <dbReference type="EMBL" id="RDB36362.1"/>
    </source>
</evidence>
<dbReference type="EMBL" id="QOVW01000062">
    <property type="protein sequence ID" value="RDB36362.1"/>
    <property type="molecule type" value="Genomic_DNA"/>
</dbReference>
<dbReference type="NCBIfam" id="NF001859">
    <property type="entry name" value="PRK00591.1"/>
    <property type="match status" value="1"/>
</dbReference>
<dbReference type="InterPro" id="IPR050057">
    <property type="entry name" value="Prokaryotic/Mito_RF"/>
</dbReference>
<dbReference type="NCBIfam" id="TIGR00019">
    <property type="entry name" value="prfA"/>
    <property type="match status" value="1"/>
</dbReference>
<organism evidence="8 9">
    <name type="scientific">Spirobacillus cienkowskii</name>
    <dbReference type="NCBI Taxonomy" id="495820"/>
    <lineage>
        <taxon>Bacteria</taxon>
        <taxon>Pseudomonadati</taxon>
        <taxon>Bdellovibrionota</taxon>
        <taxon>Oligoflexia</taxon>
        <taxon>Silvanigrellales</taxon>
        <taxon>Spirobacillus</taxon>
    </lineage>
</organism>
<dbReference type="RefSeq" id="WP_338636002.1">
    <property type="nucleotide sequence ID" value="NZ_CP146516.1"/>
</dbReference>
<keyword evidence="9" id="KW-1185">Reference proteome</keyword>
<dbReference type="SMART" id="SM00937">
    <property type="entry name" value="PCRF"/>
    <property type="match status" value="1"/>
</dbReference>
<dbReference type="Pfam" id="PF00472">
    <property type="entry name" value="RF-1"/>
    <property type="match status" value="1"/>
</dbReference>
<sequence>MMLQLAKIERRFLELENLLSQPEVIANNADFRKFSKERADLEETVRLYREFKKLEEDTKSTEELLAESSGELKEMAFEELKSLRTQHEVLEKELAIHLLPKDPNDSKNVFLEIRAGAGGDEASLFAGQLFRAYMRYAERRRWKIEIMSLNENELGGTKEVIALIEGEGVYSDLKYESGVHRVQRVPQTEAQGRVHTSTITVAILPEADDVDVSINENDLRIDTYRAGGAGGQHVNRTDSAVRITHIPSGIVVACQDERSQIKNRSKAMKILQAKLLEIAEIEKEKAFSEERKAQVGRGDRSERIRTYNFPQSRVTDHRINHTIHSIDAFMEGEIQEMLTMLRQYYQAEALKLQAQGNG</sequence>
<dbReference type="Gene3D" id="3.30.160.20">
    <property type="match status" value="1"/>
</dbReference>
<comment type="caution">
    <text evidence="8">The sequence shown here is derived from an EMBL/GenBank/DDBJ whole genome shotgun (WGS) entry which is preliminary data.</text>
</comment>
<dbReference type="GO" id="GO:0005737">
    <property type="term" value="C:cytoplasm"/>
    <property type="evidence" value="ECO:0007669"/>
    <property type="project" value="UniProtKB-SubCell"/>
</dbReference>
<dbReference type="Proteomes" id="UP000253934">
    <property type="component" value="Unassembled WGS sequence"/>
</dbReference>
<dbReference type="InterPro" id="IPR000352">
    <property type="entry name" value="Pep_chain_release_fac_I"/>
</dbReference>
<dbReference type="InterPro" id="IPR045853">
    <property type="entry name" value="Pep_chain_release_fac_I_sf"/>
</dbReference>
<protein>
    <recommendedName>
        <fullName evidence="5 6">Peptide chain release factor 1</fullName>
        <shortName evidence="5">RF-1</shortName>
    </recommendedName>
</protein>
<evidence type="ECO:0000313" key="9">
    <source>
        <dbReference type="Proteomes" id="UP000253934"/>
    </source>
</evidence>
<dbReference type="SUPFAM" id="SSF75620">
    <property type="entry name" value="Release factor"/>
    <property type="match status" value="1"/>
</dbReference>
<dbReference type="PROSITE" id="PS00745">
    <property type="entry name" value="RF_PROK_I"/>
    <property type="match status" value="1"/>
</dbReference>
<accession>A0A369KRY6</accession>
<feature type="modified residue" description="N5-methylglutamine" evidence="5">
    <location>
        <position position="232"/>
    </location>
</feature>
<proteinExistence type="inferred from homology"/>
<dbReference type="Pfam" id="PF03462">
    <property type="entry name" value="PCRF"/>
    <property type="match status" value="1"/>
</dbReference>
<reference evidence="8" key="1">
    <citation type="submission" date="2018-04" db="EMBL/GenBank/DDBJ databases">
        <title>Draft genome sequence of the Candidatus Spirobacillus cienkowskii, a pathogen of freshwater Daphnia species, reconstructed from hemolymph metagenomic reads.</title>
        <authorList>
            <person name="Bresciani L."/>
            <person name="Lemos L.N."/>
            <person name="Wale N."/>
            <person name="Lin J.Y."/>
            <person name="Fernandes G.R."/>
            <person name="Duffy M.A."/>
            <person name="Rodrigues J.M."/>
        </authorList>
    </citation>
    <scope>NUCLEOTIDE SEQUENCE [LARGE SCALE GENOMIC DNA]</scope>
    <source>
        <strain evidence="8">Binning01</strain>
    </source>
</reference>
<name>A0A369KRY6_9BACT</name>
<evidence type="ECO:0000256" key="4">
    <source>
        <dbReference type="ARBA" id="ARBA00022917"/>
    </source>
</evidence>
<comment type="subcellular location">
    <subcellularLocation>
        <location evidence="5">Cytoplasm</location>
    </subcellularLocation>
</comment>
<keyword evidence="3 5" id="KW-0488">Methylation</keyword>
<dbReference type="FunFam" id="3.30.160.20:FF:000004">
    <property type="entry name" value="Peptide chain release factor 1"/>
    <property type="match status" value="1"/>
</dbReference>
<dbReference type="AlphaFoldDB" id="A0A369KRY6"/>
<dbReference type="GO" id="GO:0016149">
    <property type="term" value="F:translation release factor activity, codon specific"/>
    <property type="evidence" value="ECO:0007669"/>
    <property type="project" value="UniProtKB-UniRule"/>
</dbReference>
<comment type="similarity">
    <text evidence="2 5">Belongs to the prokaryotic/mitochondrial release factor family.</text>
</comment>
<dbReference type="InterPro" id="IPR005139">
    <property type="entry name" value="PCRF"/>
</dbReference>
<dbReference type="PANTHER" id="PTHR43804:SF7">
    <property type="entry name" value="LD18447P"/>
    <property type="match status" value="1"/>
</dbReference>
<evidence type="ECO:0000256" key="1">
    <source>
        <dbReference type="ARBA" id="ARBA00002986"/>
    </source>
</evidence>
<dbReference type="Gene3D" id="3.30.70.1660">
    <property type="match status" value="1"/>
</dbReference>
<dbReference type="HAMAP" id="MF_00093">
    <property type="entry name" value="Rel_fac_1"/>
    <property type="match status" value="1"/>
</dbReference>
<keyword evidence="4 5" id="KW-0648">Protein biosynthesis</keyword>
<evidence type="ECO:0000259" key="7">
    <source>
        <dbReference type="PROSITE" id="PS00745"/>
    </source>
</evidence>
<dbReference type="PANTHER" id="PTHR43804">
    <property type="entry name" value="LD18447P"/>
    <property type="match status" value="1"/>
</dbReference>
<evidence type="ECO:0000256" key="3">
    <source>
        <dbReference type="ARBA" id="ARBA00022481"/>
    </source>
</evidence>
<comment type="PTM">
    <text evidence="5">Methylated by PrmC. Methylation increases the termination efficiency of RF1.</text>
</comment>
<feature type="domain" description="Prokaryotic-type class I peptide chain release factors" evidence="7">
    <location>
        <begin position="225"/>
        <end position="241"/>
    </location>
</feature>
<evidence type="ECO:0000256" key="2">
    <source>
        <dbReference type="ARBA" id="ARBA00010835"/>
    </source>
</evidence>